<dbReference type="AlphaFoldDB" id="A0A9D4D8E6"/>
<sequence>MTLYPMRVSIEGQTFTVRGSDAFDIERTTVQSLVIHPGERYDFVWHGPSNTSQKQYMLVAETIETPESLNNN</sequence>
<keyword evidence="3" id="KW-1185">Reference proteome</keyword>
<dbReference type="Pfam" id="PF00394">
    <property type="entry name" value="Cu-oxidase"/>
    <property type="match status" value="1"/>
</dbReference>
<organism evidence="2 3">
    <name type="scientific">Dreissena polymorpha</name>
    <name type="common">Zebra mussel</name>
    <name type="synonym">Mytilus polymorpha</name>
    <dbReference type="NCBI Taxonomy" id="45954"/>
    <lineage>
        <taxon>Eukaryota</taxon>
        <taxon>Metazoa</taxon>
        <taxon>Spiralia</taxon>
        <taxon>Lophotrochozoa</taxon>
        <taxon>Mollusca</taxon>
        <taxon>Bivalvia</taxon>
        <taxon>Autobranchia</taxon>
        <taxon>Heteroconchia</taxon>
        <taxon>Euheterodonta</taxon>
        <taxon>Imparidentia</taxon>
        <taxon>Neoheterodontei</taxon>
        <taxon>Myida</taxon>
        <taxon>Dreissenoidea</taxon>
        <taxon>Dreissenidae</taxon>
        <taxon>Dreissena</taxon>
    </lineage>
</organism>
<dbReference type="InterPro" id="IPR001117">
    <property type="entry name" value="Cu-oxidase_2nd"/>
</dbReference>
<evidence type="ECO:0000259" key="1">
    <source>
        <dbReference type="Pfam" id="PF00394"/>
    </source>
</evidence>
<feature type="domain" description="Plastocyanin-like" evidence="1">
    <location>
        <begin position="7"/>
        <end position="65"/>
    </location>
</feature>
<proteinExistence type="predicted"/>
<evidence type="ECO:0000313" key="2">
    <source>
        <dbReference type="EMBL" id="KAH3739954.1"/>
    </source>
</evidence>
<dbReference type="SUPFAM" id="SSF49503">
    <property type="entry name" value="Cupredoxins"/>
    <property type="match status" value="1"/>
</dbReference>
<dbReference type="EMBL" id="JAIWYP010000011">
    <property type="protein sequence ID" value="KAH3739954.1"/>
    <property type="molecule type" value="Genomic_DNA"/>
</dbReference>
<accession>A0A9D4D8E6</accession>
<dbReference type="InterPro" id="IPR008972">
    <property type="entry name" value="Cupredoxin"/>
</dbReference>
<dbReference type="Proteomes" id="UP000828390">
    <property type="component" value="Unassembled WGS sequence"/>
</dbReference>
<dbReference type="Gene3D" id="2.60.40.420">
    <property type="entry name" value="Cupredoxins - blue copper proteins"/>
    <property type="match status" value="1"/>
</dbReference>
<name>A0A9D4D8E6_DREPO</name>
<protein>
    <recommendedName>
        <fullName evidence="1">Plastocyanin-like domain-containing protein</fullName>
    </recommendedName>
</protein>
<evidence type="ECO:0000313" key="3">
    <source>
        <dbReference type="Proteomes" id="UP000828390"/>
    </source>
</evidence>
<reference evidence="2" key="1">
    <citation type="journal article" date="2019" name="bioRxiv">
        <title>The Genome of the Zebra Mussel, Dreissena polymorpha: A Resource for Invasive Species Research.</title>
        <authorList>
            <person name="McCartney M.A."/>
            <person name="Auch B."/>
            <person name="Kono T."/>
            <person name="Mallez S."/>
            <person name="Zhang Y."/>
            <person name="Obille A."/>
            <person name="Becker A."/>
            <person name="Abrahante J.E."/>
            <person name="Garbe J."/>
            <person name="Badalamenti J.P."/>
            <person name="Herman A."/>
            <person name="Mangelson H."/>
            <person name="Liachko I."/>
            <person name="Sullivan S."/>
            <person name="Sone E.D."/>
            <person name="Koren S."/>
            <person name="Silverstein K.A.T."/>
            <person name="Beckman K.B."/>
            <person name="Gohl D.M."/>
        </authorList>
    </citation>
    <scope>NUCLEOTIDE SEQUENCE</scope>
    <source>
        <strain evidence="2">Duluth1</strain>
        <tissue evidence="2">Whole animal</tissue>
    </source>
</reference>
<gene>
    <name evidence="2" type="ORF">DPMN_046646</name>
</gene>
<reference evidence="2" key="2">
    <citation type="submission" date="2020-11" db="EMBL/GenBank/DDBJ databases">
        <authorList>
            <person name="McCartney M.A."/>
            <person name="Auch B."/>
            <person name="Kono T."/>
            <person name="Mallez S."/>
            <person name="Becker A."/>
            <person name="Gohl D.M."/>
            <person name="Silverstein K.A.T."/>
            <person name="Koren S."/>
            <person name="Bechman K.B."/>
            <person name="Herman A."/>
            <person name="Abrahante J.E."/>
            <person name="Garbe J."/>
        </authorList>
    </citation>
    <scope>NUCLEOTIDE SEQUENCE</scope>
    <source>
        <strain evidence="2">Duluth1</strain>
        <tissue evidence="2">Whole animal</tissue>
    </source>
</reference>
<comment type="caution">
    <text evidence="2">The sequence shown here is derived from an EMBL/GenBank/DDBJ whole genome shotgun (WGS) entry which is preliminary data.</text>
</comment>